<feature type="region of interest" description="Disordered" evidence="1">
    <location>
        <begin position="69"/>
        <end position="149"/>
    </location>
</feature>
<feature type="compositionally biased region" description="Low complexity" evidence="1">
    <location>
        <begin position="96"/>
        <end position="106"/>
    </location>
</feature>
<sequence length="237" mass="25419">MNSYIRAASLSLRRSTPLPSACAAAANRAPTDDRESSACTPAWQRSPSPFARSTPAVALRELHVVCRNSRAPPPADRALRDVHSGRRHPRDPCRPSPSATSTPSAAIRERFPLPAAPSARSTTTVALRKHRHQPPHSARSMPSPPFASSNDGCTLTISHTSGALPIFSNGCHQGWLPTSVIGGFGSDPVRHAREAVRALLPYPSLEFSPLQGYGSMVSCFLHSCCPFLVPESAIEYP</sequence>
<comment type="caution">
    <text evidence="2">The sequence shown here is derived from an EMBL/GenBank/DDBJ whole genome shotgun (WGS) entry which is preliminary data.</text>
</comment>
<proteinExistence type="predicted"/>
<evidence type="ECO:0000313" key="2">
    <source>
        <dbReference type="EMBL" id="TVU41093.1"/>
    </source>
</evidence>
<protein>
    <submittedName>
        <fullName evidence="2">Uncharacterized protein</fullName>
    </submittedName>
</protein>
<dbReference type="AlphaFoldDB" id="A0A5J9VZH8"/>
<feature type="compositionally biased region" description="Polar residues" evidence="1">
    <location>
        <begin position="37"/>
        <end position="47"/>
    </location>
</feature>
<name>A0A5J9VZH8_9POAL</name>
<keyword evidence="3" id="KW-1185">Reference proteome</keyword>
<feature type="region of interest" description="Disordered" evidence="1">
    <location>
        <begin position="26"/>
        <end position="51"/>
    </location>
</feature>
<dbReference type="EMBL" id="RWGY01000007">
    <property type="protein sequence ID" value="TVU41093.1"/>
    <property type="molecule type" value="Genomic_DNA"/>
</dbReference>
<feature type="non-terminal residue" evidence="2">
    <location>
        <position position="1"/>
    </location>
</feature>
<dbReference type="Proteomes" id="UP000324897">
    <property type="component" value="Chromosome 4"/>
</dbReference>
<organism evidence="2 3">
    <name type="scientific">Eragrostis curvula</name>
    <name type="common">weeping love grass</name>
    <dbReference type="NCBI Taxonomy" id="38414"/>
    <lineage>
        <taxon>Eukaryota</taxon>
        <taxon>Viridiplantae</taxon>
        <taxon>Streptophyta</taxon>
        <taxon>Embryophyta</taxon>
        <taxon>Tracheophyta</taxon>
        <taxon>Spermatophyta</taxon>
        <taxon>Magnoliopsida</taxon>
        <taxon>Liliopsida</taxon>
        <taxon>Poales</taxon>
        <taxon>Poaceae</taxon>
        <taxon>PACMAD clade</taxon>
        <taxon>Chloridoideae</taxon>
        <taxon>Eragrostideae</taxon>
        <taxon>Eragrostidinae</taxon>
        <taxon>Eragrostis</taxon>
    </lineage>
</organism>
<evidence type="ECO:0000256" key="1">
    <source>
        <dbReference type="SAM" id="MobiDB-lite"/>
    </source>
</evidence>
<evidence type="ECO:0000313" key="3">
    <source>
        <dbReference type="Proteomes" id="UP000324897"/>
    </source>
</evidence>
<gene>
    <name evidence="2" type="ORF">EJB05_14587</name>
</gene>
<accession>A0A5J9VZH8</accession>
<reference evidence="2 3" key="1">
    <citation type="journal article" date="2019" name="Sci. Rep.">
        <title>A high-quality genome of Eragrostis curvula grass provides insights into Poaceae evolution and supports new strategies to enhance forage quality.</title>
        <authorList>
            <person name="Carballo J."/>
            <person name="Santos B.A.C.M."/>
            <person name="Zappacosta D."/>
            <person name="Garbus I."/>
            <person name="Selva J.P."/>
            <person name="Gallo C.A."/>
            <person name="Diaz A."/>
            <person name="Albertini E."/>
            <person name="Caccamo M."/>
            <person name="Echenique V."/>
        </authorList>
    </citation>
    <scope>NUCLEOTIDE SEQUENCE [LARGE SCALE GENOMIC DNA]</scope>
    <source>
        <strain evidence="3">cv. Victoria</strain>
        <tissue evidence="2">Leaf</tissue>
    </source>
</reference>
<dbReference type="Gramene" id="TVU41093">
    <property type="protein sequence ID" value="TVU41093"/>
    <property type="gene ID" value="EJB05_14587"/>
</dbReference>